<evidence type="ECO:0000256" key="1">
    <source>
        <dbReference type="SAM" id="MobiDB-lite"/>
    </source>
</evidence>
<protein>
    <submittedName>
        <fullName evidence="2">Uncharacterized protein</fullName>
    </submittedName>
</protein>
<keyword evidence="3" id="KW-1185">Reference proteome</keyword>
<reference evidence="2 3" key="1">
    <citation type="journal article" date="2009" name="Nat. Genet.">
        <title>The genome of the cucumber, Cucumis sativus L.</title>
        <authorList>
            <person name="Huang S."/>
            <person name="Li R."/>
            <person name="Zhang Z."/>
            <person name="Li L."/>
            <person name="Gu X."/>
            <person name="Fan W."/>
            <person name="Lucas W.J."/>
            <person name="Wang X."/>
            <person name="Xie B."/>
            <person name="Ni P."/>
            <person name="Ren Y."/>
            <person name="Zhu H."/>
            <person name="Li J."/>
            <person name="Lin K."/>
            <person name="Jin W."/>
            <person name="Fei Z."/>
            <person name="Li G."/>
            <person name="Staub J."/>
            <person name="Kilian A."/>
            <person name="van der Vossen E.A."/>
            <person name="Wu Y."/>
            <person name="Guo J."/>
            <person name="He J."/>
            <person name="Jia Z."/>
            <person name="Ren Y."/>
            <person name="Tian G."/>
            <person name="Lu Y."/>
            <person name="Ruan J."/>
            <person name="Qian W."/>
            <person name="Wang M."/>
            <person name="Huang Q."/>
            <person name="Li B."/>
            <person name="Xuan Z."/>
            <person name="Cao J."/>
            <person name="Asan"/>
            <person name="Wu Z."/>
            <person name="Zhang J."/>
            <person name="Cai Q."/>
            <person name="Bai Y."/>
            <person name="Zhao B."/>
            <person name="Han Y."/>
            <person name="Li Y."/>
            <person name="Li X."/>
            <person name="Wang S."/>
            <person name="Shi Q."/>
            <person name="Liu S."/>
            <person name="Cho W.K."/>
            <person name="Kim J.Y."/>
            <person name="Xu Y."/>
            <person name="Heller-Uszynska K."/>
            <person name="Miao H."/>
            <person name="Cheng Z."/>
            <person name="Zhang S."/>
            <person name="Wu J."/>
            <person name="Yang Y."/>
            <person name="Kang H."/>
            <person name="Li M."/>
            <person name="Liang H."/>
            <person name="Ren X."/>
            <person name="Shi Z."/>
            <person name="Wen M."/>
            <person name="Jian M."/>
            <person name="Yang H."/>
            <person name="Zhang G."/>
            <person name="Yang Z."/>
            <person name="Chen R."/>
            <person name="Liu S."/>
            <person name="Li J."/>
            <person name="Ma L."/>
            <person name="Liu H."/>
            <person name="Zhou Y."/>
            <person name="Zhao J."/>
            <person name="Fang X."/>
            <person name="Li G."/>
            <person name="Fang L."/>
            <person name="Li Y."/>
            <person name="Liu D."/>
            <person name="Zheng H."/>
            <person name="Zhang Y."/>
            <person name="Qin N."/>
            <person name="Li Z."/>
            <person name="Yang G."/>
            <person name="Yang S."/>
            <person name="Bolund L."/>
            <person name="Kristiansen K."/>
            <person name="Zheng H."/>
            <person name="Li S."/>
            <person name="Zhang X."/>
            <person name="Yang H."/>
            <person name="Wang J."/>
            <person name="Sun R."/>
            <person name="Zhang B."/>
            <person name="Jiang S."/>
            <person name="Wang J."/>
            <person name="Du Y."/>
            <person name="Li S."/>
        </authorList>
    </citation>
    <scope>NUCLEOTIDE SEQUENCE [LARGE SCALE GENOMIC DNA]</scope>
    <source>
        <strain evidence="3">cv. 9930</strain>
    </source>
</reference>
<evidence type="ECO:0000313" key="2">
    <source>
        <dbReference type="EMBL" id="KGN53624.1"/>
    </source>
</evidence>
<name>A0A0A0KXQ2_CUCSA</name>
<accession>A0A0A0KXQ2</accession>
<dbReference type="Proteomes" id="UP000029981">
    <property type="component" value="Chromosome 4"/>
</dbReference>
<reference evidence="2 3" key="2">
    <citation type="journal article" date="2009" name="PLoS ONE">
        <title>An integrated genetic and cytogenetic map of the cucumber genome.</title>
        <authorList>
            <person name="Ren Y."/>
            <person name="Zhang Z."/>
            <person name="Liu J."/>
            <person name="Staub J.E."/>
            <person name="Han Y."/>
            <person name="Cheng Z."/>
            <person name="Li X."/>
            <person name="Lu J."/>
            <person name="Miao H."/>
            <person name="Kang H."/>
            <person name="Xie B."/>
            <person name="Gu X."/>
            <person name="Wang X."/>
            <person name="Du Y."/>
            <person name="Jin W."/>
            <person name="Huang S."/>
        </authorList>
    </citation>
    <scope>NUCLEOTIDE SEQUENCE [LARGE SCALE GENOMIC DNA]</scope>
    <source>
        <strain evidence="3">cv. 9930</strain>
    </source>
</reference>
<reference evidence="2 3" key="3">
    <citation type="journal article" date="2010" name="BMC Genomics">
        <title>Transcriptome sequencing and comparative analysis of cucumber flowers with different sex types.</title>
        <authorList>
            <person name="Guo S."/>
            <person name="Zheng Y."/>
            <person name="Joung J.G."/>
            <person name="Liu S."/>
            <person name="Zhang Z."/>
            <person name="Crasta O.R."/>
            <person name="Sobral B.W."/>
            <person name="Xu Y."/>
            <person name="Huang S."/>
            <person name="Fei Z."/>
        </authorList>
    </citation>
    <scope>NUCLEOTIDE SEQUENCE [LARGE SCALE GENOMIC DNA]</scope>
    <source>
        <strain evidence="3">cv. 9930</strain>
    </source>
</reference>
<dbReference type="Gramene" id="KGN53624">
    <property type="protein sequence ID" value="KGN53624"/>
    <property type="gene ID" value="Csa_4G091900"/>
</dbReference>
<feature type="region of interest" description="Disordered" evidence="1">
    <location>
        <begin position="190"/>
        <end position="232"/>
    </location>
</feature>
<reference evidence="2 3" key="4">
    <citation type="journal article" date="2011" name="BMC Genomics">
        <title>RNA-Seq improves annotation of protein-coding genes in the cucumber genome.</title>
        <authorList>
            <person name="Li Z."/>
            <person name="Zhang Z."/>
            <person name="Yan P."/>
            <person name="Huang S."/>
            <person name="Fei Z."/>
            <person name="Lin K."/>
        </authorList>
    </citation>
    <scope>NUCLEOTIDE SEQUENCE [LARGE SCALE GENOMIC DNA]</scope>
    <source>
        <strain evidence="3">cv. 9930</strain>
    </source>
</reference>
<evidence type="ECO:0000313" key="3">
    <source>
        <dbReference type="Proteomes" id="UP000029981"/>
    </source>
</evidence>
<dbReference type="AlphaFoldDB" id="A0A0A0KXQ2"/>
<proteinExistence type="predicted"/>
<sequence>MTLDSQAPNVRKKVKVKRERPDLGMLKKGKMVGTPELDKLIKIEKGLLPFKGPLPDFLPDPIKAFKWKKFFIVEGEKVPSTVKAISKLYDLPNGSYAYPDQRIIDNPMRSDMLPTRHDSIVPIEHELVLYYILMKQPFNLRSIINGALFVWRRNPKGAKPFPSTMEKLCLKYLPTLARYPQTPMVIEQGSDMVLKTQPPRDGEEDANEESTPPPLPLKRKTQNARKVVGLDK</sequence>
<gene>
    <name evidence="2" type="ORF">Csa_4G091900</name>
</gene>
<organism evidence="2 3">
    <name type="scientific">Cucumis sativus</name>
    <name type="common">Cucumber</name>
    <dbReference type="NCBI Taxonomy" id="3659"/>
    <lineage>
        <taxon>Eukaryota</taxon>
        <taxon>Viridiplantae</taxon>
        <taxon>Streptophyta</taxon>
        <taxon>Embryophyta</taxon>
        <taxon>Tracheophyta</taxon>
        <taxon>Spermatophyta</taxon>
        <taxon>Magnoliopsida</taxon>
        <taxon>eudicotyledons</taxon>
        <taxon>Gunneridae</taxon>
        <taxon>Pentapetalae</taxon>
        <taxon>rosids</taxon>
        <taxon>fabids</taxon>
        <taxon>Cucurbitales</taxon>
        <taxon>Cucurbitaceae</taxon>
        <taxon>Benincaseae</taxon>
        <taxon>Cucumis</taxon>
    </lineage>
</organism>
<dbReference type="EMBL" id="CM002925">
    <property type="protein sequence ID" value="KGN53624.1"/>
    <property type="molecule type" value="Genomic_DNA"/>
</dbReference>